<evidence type="ECO:0000313" key="1">
    <source>
        <dbReference type="EMBL" id="QJA92354.1"/>
    </source>
</evidence>
<proteinExistence type="predicted"/>
<dbReference type="EMBL" id="MT143060">
    <property type="protein sequence ID" value="QJA92354.1"/>
    <property type="molecule type" value="Genomic_DNA"/>
</dbReference>
<protein>
    <submittedName>
        <fullName evidence="1">Putative PD-(D/E)XK nuclease superfamily protein</fullName>
    </submittedName>
</protein>
<dbReference type="AlphaFoldDB" id="A0A6M3LGC0"/>
<dbReference type="InterPro" id="IPR011604">
    <property type="entry name" value="PDDEXK-like_dom_sf"/>
</dbReference>
<sequence>MENKTWSVQQTINDFLQKETEERKNKKAEYFYASSLGSCKRKQIWKRMNEPETNPADNRTLRIFSVGNIFHEWIQDLLEKAGVLINKEQTIINEEYNYKGRYDALCEKDGKKLLYDIKSQSSRSFHYLKEKGGGIDEAKKMQVVSYAVMGNLPVEECRILFVSKDDLCVMEFSVAVKDFKQKVIDELVELNKFFKNKEIPAELPLESGKVNWQCGYCNYRDKCKNKGRQNNKIT</sequence>
<reference evidence="1" key="1">
    <citation type="submission" date="2020-03" db="EMBL/GenBank/DDBJ databases">
        <title>The deep terrestrial virosphere.</title>
        <authorList>
            <person name="Holmfeldt K."/>
            <person name="Nilsson E."/>
            <person name="Simone D."/>
            <person name="Lopez-Fernandez M."/>
            <person name="Wu X."/>
            <person name="de Brujin I."/>
            <person name="Lundin D."/>
            <person name="Andersson A."/>
            <person name="Bertilsson S."/>
            <person name="Dopson M."/>
        </authorList>
    </citation>
    <scope>NUCLEOTIDE SEQUENCE</scope>
    <source>
        <strain evidence="1">MM415B04715</strain>
    </source>
</reference>
<gene>
    <name evidence="1" type="ORF">MM415B04715_0003</name>
</gene>
<organism evidence="1">
    <name type="scientific">viral metagenome</name>
    <dbReference type="NCBI Taxonomy" id="1070528"/>
    <lineage>
        <taxon>unclassified sequences</taxon>
        <taxon>metagenomes</taxon>
        <taxon>organismal metagenomes</taxon>
    </lineage>
</organism>
<dbReference type="Gene3D" id="3.90.320.10">
    <property type="match status" value="1"/>
</dbReference>
<name>A0A6M3LGC0_9ZZZZ</name>
<accession>A0A6M3LGC0</accession>